<evidence type="ECO:0000313" key="2">
    <source>
        <dbReference type="Proteomes" id="UP001298424"/>
    </source>
</evidence>
<name>A0ABS9NNR2_9NEIS</name>
<evidence type="ECO:0000313" key="1">
    <source>
        <dbReference type="EMBL" id="MCG6504433.1"/>
    </source>
</evidence>
<sequence length="69" mass="7630">MISLTEKQENALNDLKNIGFSQSDLDRIRNNSLLLSQKAKRKGSKGDAALYTTADFCPIQKFPPLFGGN</sequence>
<comment type="caution">
    <text evidence="1">The sequence shown here is derived from an EMBL/GenBank/DDBJ whole genome shotgun (WGS) entry which is preliminary data.</text>
</comment>
<keyword evidence="2" id="KW-1185">Reference proteome</keyword>
<organism evidence="1 2">
    <name type="scientific">Kingella pumchi</name>
    <dbReference type="NCBI Taxonomy" id="2779506"/>
    <lineage>
        <taxon>Bacteria</taxon>
        <taxon>Pseudomonadati</taxon>
        <taxon>Pseudomonadota</taxon>
        <taxon>Betaproteobacteria</taxon>
        <taxon>Neisseriales</taxon>
        <taxon>Neisseriaceae</taxon>
        <taxon>Kingella</taxon>
    </lineage>
</organism>
<proteinExistence type="predicted"/>
<gene>
    <name evidence="1" type="ORF">MB824_07980</name>
</gene>
<accession>A0ABS9NNR2</accession>
<dbReference type="RefSeq" id="WP_238747872.1">
    <property type="nucleotide sequence ID" value="NZ_JAKOOW010000026.1"/>
</dbReference>
<dbReference type="Proteomes" id="UP001298424">
    <property type="component" value="Unassembled WGS sequence"/>
</dbReference>
<reference evidence="1 2" key="1">
    <citation type="submission" date="2022-02" db="EMBL/GenBank/DDBJ databases">
        <title>Genome sequence data of Kingella unionensis sp. nov. strain CICC 24913 (CCUG 75125).</title>
        <authorList>
            <person name="Xiao M."/>
        </authorList>
    </citation>
    <scope>NUCLEOTIDE SEQUENCE [LARGE SCALE GENOMIC DNA]</scope>
    <source>
        <strain evidence="1 2">CICC 24913</strain>
    </source>
</reference>
<protein>
    <submittedName>
        <fullName evidence="1">Uncharacterized protein</fullName>
    </submittedName>
</protein>
<dbReference type="EMBL" id="JAKOOW010000026">
    <property type="protein sequence ID" value="MCG6504433.1"/>
    <property type="molecule type" value="Genomic_DNA"/>
</dbReference>